<dbReference type="EMBL" id="CAUYUJ010007318">
    <property type="protein sequence ID" value="CAK0820295.1"/>
    <property type="molecule type" value="Genomic_DNA"/>
</dbReference>
<name>A0ABN9RNM8_9DINO</name>
<gene>
    <name evidence="2" type="ORF">PCOR1329_LOCUS22043</name>
</gene>
<feature type="region of interest" description="Disordered" evidence="1">
    <location>
        <begin position="1"/>
        <end position="105"/>
    </location>
</feature>
<evidence type="ECO:0000256" key="1">
    <source>
        <dbReference type="SAM" id="MobiDB-lite"/>
    </source>
</evidence>
<reference evidence="2" key="1">
    <citation type="submission" date="2023-10" db="EMBL/GenBank/DDBJ databases">
        <authorList>
            <person name="Chen Y."/>
            <person name="Shah S."/>
            <person name="Dougan E. K."/>
            <person name="Thang M."/>
            <person name="Chan C."/>
        </authorList>
    </citation>
    <scope>NUCLEOTIDE SEQUENCE [LARGE SCALE GENOMIC DNA]</scope>
</reference>
<proteinExistence type="predicted"/>
<feature type="non-terminal residue" evidence="2">
    <location>
        <position position="1"/>
    </location>
</feature>
<organism evidence="2 3">
    <name type="scientific">Prorocentrum cordatum</name>
    <dbReference type="NCBI Taxonomy" id="2364126"/>
    <lineage>
        <taxon>Eukaryota</taxon>
        <taxon>Sar</taxon>
        <taxon>Alveolata</taxon>
        <taxon>Dinophyceae</taxon>
        <taxon>Prorocentrales</taxon>
        <taxon>Prorocentraceae</taxon>
        <taxon>Prorocentrum</taxon>
    </lineage>
</organism>
<accession>A0ABN9RNM8</accession>
<evidence type="ECO:0000313" key="3">
    <source>
        <dbReference type="Proteomes" id="UP001189429"/>
    </source>
</evidence>
<feature type="compositionally biased region" description="Gly residues" evidence="1">
    <location>
        <begin position="1"/>
        <end position="12"/>
    </location>
</feature>
<feature type="non-terminal residue" evidence="2">
    <location>
        <position position="121"/>
    </location>
</feature>
<comment type="caution">
    <text evidence="2">The sequence shown here is derived from an EMBL/GenBank/DDBJ whole genome shotgun (WGS) entry which is preliminary data.</text>
</comment>
<keyword evidence="3" id="KW-1185">Reference proteome</keyword>
<feature type="compositionally biased region" description="Low complexity" evidence="1">
    <location>
        <begin position="15"/>
        <end position="26"/>
    </location>
</feature>
<feature type="compositionally biased region" description="Basic and acidic residues" evidence="1">
    <location>
        <begin position="27"/>
        <end position="43"/>
    </location>
</feature>
<dbReference type="Proteomes" id="UP001189429">
    <property type="component" value="Unassembled WGS sequence"/>
</dbReference>
<sequence length="121" mass="12787">AARGRSGGGARGARGRAAVAPRGLRAARVEEGQLPRHREREGAQLHGRPGAGRYDGHPGGAPGDPGYRGRRRGHEDPALVGRPGAGRADKQGAANREDGLEGLARQGLHSIWYPVRLRARQ</sequence>
<protein>
    <submittedName>
        <fullName evidence="2">Uncharacterized protein</fullName>
    </submittedName>
</protein>
<feature type="compositionally biased region" description="Basic and acidic residues" evidence="1">
    <location>
        <begin position="87"/>
        <end position="99"/>
    </location>
</feature>
<evidence type="ECO:0000313" key="2">
    <source>
        <dbReference type="EMBL" id="CAK0820295.1"/>
    </source>
</evidence>